<dbReference type="SUPFAM" id="SSF46689">
    <property type="entry name" value="Homeodomain-like"/>
    <property type="match status" value="1"/>
</dbReference>
<gene>
    <name evidence="4" type="ORF">ACFQS3_21510</name>
</gene>
<dbReference type="PROSITE" id="PS50977">
    <property type="entry name" value="HTH_TETR_2"/>
    <property type="match status" value="1"/>
</dbReference>
<accession>A0ABW2DBQ1</accession>
<reference evidence="5" key="1">
    <citation type="journal article" date="2019" name="Int. J. Syst. Evol. Microbiol.">
        <title>The Global Catalogue of Microorganisms (GCM) 10K type strain sequencing project: providing services to taxonomists for standard genome sequencing and annotation.</title>
        <authorList>
            <consortium name="The Broad Institute Genomics Platform"/>
            <consortium name="The Broad Institute Genome Sequencing Center for Infectious Disease"/>
            <person name="Wu L."/>
            <person name="Ma J."/>
        </authorList>
    </citation>
    <scope>NUCLEOTIDE SEQUENCE [LARGE SCALE GENOMIC DNA]</scope>
    <source>
        <strain evidence="5">KACC 12634</strain>
    </source>
</reference>
<organism evidence="4 5">
    <name type="scientific">Glycomyces mayteni</name>
    <dbReference type="NCBI Taxonomy" id="543887"/>
    <lineage>
        <taxon>Bacteria</taxon>
        <taxon>Bacillati</taxon>
        <taxon>Actinomycetota</taxon>
        <taxon>Actinomycetes</taxon>
        <taxon>Glycomycetales</taxon>
        <taxon>Glycomycetaceae</taxon>
        <taxon>Glycomyces</taxon>
    </lineage>
</organism>
<protein>
    <submittedName>
        <fullName evidence="4">TetR/AcrR family transcriptional regulator</fullName>
    </submittedName>
</protein>
<evidence type="ECO:0000256" key="1">
    <source>
        <dbReference type="ARBA" id="ARBA00023125"/>
    </source>
</evidence>
<dbReference type="InterPro" id="IPR001647">
    <property type="entry name" value="HTH_TetR"/>
</dbReference>
<dbReference type="Gene3D" id="1.10.10.60">
    <property type="entry name" value="Homeodomain-like"/>
    <property type="match status" value="1"/>
</dbReference>
<comment type="caution">
    <text evidence="4">The sequence shown here is derived from an EMBL/GenBank/DDBJ whole genome shotgun (WGS) entry which is preliminary data.</text>
</comment>
<dbReference type="Gene3D" id="1.10.357.10">
    <property type="entry name" value="Tetracycline Repressor, domain 2"/>
    <property type="match status" value="1"/>
</dbReference>
<dbReference type="PANTHER" id="PTHR43479">
    <property type="entry name" value="ACREF/ENVCD OPERON REPRESSOR-RELATED"/>
    <property type="match status" value="1"/>
</dbReference>
<dbReference type="EMBL" id="JBHSYS010000004">
    <property type="protein sequence ID" value="MFC6959775.1"/>
    <property type="molecule type" value="Genomic_DNA"/>
</dbReference>
<feature type="domain" description="HTH tetR-type" evidence="3">
    <location>
        <begin position="9"/>
        <end position="69"/>
    </location>
</feature>
<dbReference type="RefSeq" id="WP_382345958.1">
    <property type="nucleotide sequence ID" value="NZ_JBHMBP010000001.1"/>
</dbReference>
<evidence type="ECO:0000259" key="3">
    <source>
        <dbReference type="PROSITE" id="PS50977"/>
    </source>
</evidence>
<keyword evidence="5" id="KW-1185">Reference proteome</keyword>
<dbReference type="InterPro" id="IPR050624">
    <property type="entry name" value="HTH-type_Tx_Regulator"/>
</dbReference>
<dbReference type="PRINTS" id="PR00455">
    <property type="entry name" value="HTHTETR"/>
</dbReference>
<keyword evidence="1 2" id="KW-0238">DNA-binding</keyword>
<dbReference type="PANTHER" id="PTHR43479:SF11">
    <property type="entry name" value="ACREF_ENVCD OPERON REPRESSOR-RELATED"/>
    <property type="match status" value="1"/>
</dbReference>
<evidence type="ECO:0000313" key="4">
    <source>
        <dbReference type="EMBL" id="MFC6959775.1"/>
    </source>
</evidence>
<evidence type="ECO:0000313" key="5">
    <source>
        <dbReference type="Proteomes" id="UP001596470"/>
    </source>
</evidence>
<evidence type="ECO:0000256" key="2">
    <source>
        <dbReference type="PROSITE-ProRule" id="PRU00335"/>
    </source>
</evidence>
<proteinExistence type="predicted"/>
<name>A0ABW2DBQ1_9ACTN</name>
<sequence length="129" mass="14400">MSVRKAKAAETRATLLEAAKRLFADCGYLNTKFTDITEEAGRAMGSFYEYFASKDDLLQALLRGMEDRADELVDTTVHPREHDLTDRAQLRQHPACAWMVFREHAPVVTALFQSTTAANPARAQPGAAW</sequence>
<dbReference type="Pfam" id="PF00440">
    <property type="entry name" value="TetR_N"/>
    <property type="match status" value="1"/>
</dbReference>
<feature type="DNA-binding region" description="H-T-H motif" evidence="2">
    <location>
        <begin position="32"/>
        <end position="51"/>
    </location>
</feature>
<dbReference type="InterPro" id="IPR009057">
    <property type="entry name" value="Homeodomain-like_sf"/>
</dbReference>
<dbReference type="Proteomes" id="UP001596470">
    <property type="component" value="Unassembled WGS sequence"/>
</dbReference>